<dbReference type="KEGG" id="ssyi:EKG83_22945"/>
<evidence type="ECO:0000313" key="2">
    <source>
        <dbReference type="EMBL" id="QFZ19903.1"/>
    </source>
</evidence>
<dbReference type="OrthoDB" id="3557251at2"/>
<gene>
    <name evidence="2" type="ORF">EKG83_22945</name>
</gene>
<dbReference type="Proteomes" id="UP000325787">
    <property type="component" value="Chromosome"/>
</dbReference>
<name>A0A5Q0H1C4_SACSY</name>
<sequence>MNDDIPDLPPWRAIPSPVRAQLRAEFDLGLDDPRPPRVRPSSSVVAAAAVVVLLVGAVIVLRDSAGTTEPAQRTTTAAPAPGDELVSAALDRCARRAARVGGYPDRSRWTPSFGVGGDALVVVAARAAGQPVFCQVTPTTVTVSAPAAGALVSREGVVAGTVDAPSGEVRVRGTGPHGDFGFTPSVIDHMYVAMTSTNPTGTRITADDVPVSAPDALTARDRPDGPEPDRASEGGRLLGECLRDASRPLVDPDSYQPGAHAGGIVLGRSATTLVVCRQEAEAGAARVLQTRRLVEGVPVDVVFAEAGPGGGLVVGGRAPAAAVRVAISVDRGTPFEGAAANSTYAVSMPFETRLVHLRTLVRLTAYDAAGTVLYDEEMPYALA</sequence>
<dbReference type="AlphaFoldDB" id="A0A5Q0H1C4"/>
<evidence type="ECO:0000313" key="3">
    <source>
        <dbReference type="Proteomes" id="UP000325787"/>
    </source>
</evidence>
<protein>
    <submittedName>
        <fullName evidence="2">Uncharacterized protein</fullName>
    </submittedName>
</protein>
<evidence type="ECO:0000256" key="1">
    <source>
        <dbReference type="SAM" id="MobiDB-lite"/>
    </source>
</evidence>
<keyword evidence="3" id="KW-1185">Reference proteome</keyword>
<feature type="region of interest" description="Disordered" evidence="1">
    <location>
        <begin position="202"/>
        <end position="236"/>
    </location>
</feature>
<organism evidence="2 3">
    <name type="scientific">Saccharothrix syringae</name>
    <name type="common">Nocardiopsis syringae</name>
    <dbReference type="NCBI Taxonomy" id="103733"/>
    <lineage>
        <taxon>Bacteria</taxon>
        <taxon>Bacillati</taxon>
        <taxon>Actinomycetota</taxon>
        <taxon>Actinomycetes</taxon>
        <taxon>Pseudonocardiales</taxon>
        <taxon>Pseudonocardiaceae</taxon>
        <taxon>Saccharothrix</taxon>
    </lineage>
</organism>
<dbReference type="RefSeq" id="WP_033429449.1">
    <property type="nucleotide sequence ID" value="NZ_CP034550.1"/>
</dbReference>
<proteinExistence type="predicted"/>
<feature type="compositionally biased region" description="Basic and acidic residues" evidence="1">
    <location>
        <begin position="218"/>
        <end position="233"/>
    </location>
</feature>
<dbReference type="EMBL" id="CP034550">
    <property type="protein sequence ID" value="QFZ19903.1"/>
    <property type="molecule type" value="Genomic_DNA"/>
</dbReference>
<accession>A0A5Q0H1C4</accession>
<reference evidence="3" key="1">
    <citation type="journal article" date="2021" name="Curr. Microbiol.">
        <title>Complete genome of nocamycin-producing strain Saccharothrix syringae NRRL B-16468 reveals the biosynthetic potential for secondary metabolites.</title>
        <authorList>
            <person name="Mo X."/>
            <person name="Yang S."/>
        </authorList>
    </citation>
    <scope>NUCLEOTIDE SEQUENCE [LARGE SCALE GENOMIC DNA]</scope>
    <source>
        <strain evidence="3">ATCC 51364 / DSM 43886 / JCM 6844 / KCTC 9398 / NBRC 14523 / NRRL B-16468 / INA 2240</strain>
    </source>
</reference>